<dbReference type="AlphaFoldDB" id="A0AAE3R9S5"/>
<sequence length="52" mass="6058">MSQYPIKLLKKKLGAVYPEDFKELIIVLQQLKNVDELLVKYEAEKKAGLFSF</sequence>
<proteinExistence type="predicted"/>
<accession>A0AAE3R9S5</accession>
<evidence type="ECO:0000313" key="2">
    <source>
        <dbReference type="Proteomes" id="UP001232063"/>
    </source>
</evidence>
<comment type="caution">
    <text evidence="1">The sequence shown here is derived from an EMBL/GenBank/DDBJ whole genome shotgun (WGS) entry which is preliminary data.</text>
</comment>
<organism evidence="1 2">
    <name type="scientific">Xanthocytophaga agilis</name>
    <dbReference type="NCBI Taxonomy" id="3048010"/>
    <lineage>
        <taxon>Bacteria</taxon>
        <taxon>Pseudomonadati</taxon>
        <taxon>Bacteroidota</taxon>
        <taxon>Cytophagia</taxon>
        <taxon>Cytophagales</taxon>
        <taxon>Rhodocytophagaceae</taxon>
        <taxon>Xanthocytophaga</taxon>
    </lineage>
</organism>
<reference evidence="1" key="1">
    <citation type="submission" date="2023-05" db="EMBL/GenBank/DDBJ databases">
        <authorList>
            <person name="Zhang X."/>
        </authorList>
    </citation>
    <scope>NUCLEOTIDE SEQUENCE</scope>
    <source>
        <strain evidence="1">BD1B2-1</strain>
    </source>
</reference>
<keyword evidence="2" id="KW-1185">Reference proteome</keyword>
<dbReference type="EMBL" id="JASJOU010000021">
    <property type="protein sequence ID" value="MDJ1506271.1"/>
    <property type="molecule type" value="Genomic_DNA"/>
</dbReference>
<protein>
    <submittedName>
        <fullName evidence="1">Uncharacterized protein</fullName>
    </submittedName>
</protein>
<name>A0AAE3R9S5_9BACT</name>
<evidence type="ECO:0000313" key="1">
    <source>
        <dbReference type="EMBL" id="MDJ1506271.1"/>
    </source>
</evidence>
<dbReference type="RefSeq" id="WP_314519115.1">
    <property type="nucleotide sequence ID" value="NZ_JASJOU010000021.1"/>
</dbReference>
<dbReference type="Proteomes" id="UP001232063">
    <property type="component" value="Unassembled WGS sequence"/>
</dbReference>
<gene>
    <name evidence="1" type="ORF">QNI22_36775</name>
</gene>